<accession>A0A1V3JAY4</accession>
<dbReference type="Pfam" id="PF10548">
    <property type="entry name" value="P22_AR_C"/>
    <property type="match status" value="1"/>
</dbReference>
<sequence>MSNLQILSSSIRQLDNLYSLTDLHKASGGEQKHKPALFLSNQQTKDLIAEIEQESKVGIPTLAVKTVRGGKNPSSYACEELVLAYATWISPKFHLVVLRAFLAMHRNEPKQLALSEPEKKYPFNLAEDDLQEIAWDWFALVKCVEFTNYLIPALDNIQSKFAAQAHSIVSEYGSMLRRHQPLIQKLTADFKVEMWGNENWNRILPTIRDNDILRPKHRLGGF</sequence>
<dbReference type="Pfam" id="PF04383">
    <property type="entry name" value="KilA-N"/>
    <property type="match status" value="1"/>
</dbReference>
<evidence type="ECO:0000313" key="2">
    <source>
        <dbReference type="EMBL" id="OOF53583.1"/>
    </source>
</evidence>
<evidence type="ECO:0000313" key="3">
    <source>
        <dbReference type="Proteomes" id="UP000188541"/>
    </source>
</evidence>
<proteinExistence type="predicted"/>
<dbReference type="InterPro" id="IPR018876">
    <property type="entry name" value="Phage_P22_antirepressor_C"/>
</dbReference>
<protein>
    <submittedName>
        <fullName evidence="2">Bacteriocin</fullName>
    </submittedName>
</protein>
<feature type="domain" description="KilA-N" evidence="1">
    <location>
        <begin position="1"/>
        <end position="104"/>
    </location>
</feature>
<keyword evidence="3" id="KW-1185">Reference proteome</keyword>
<dbReference type="RefSeq" id="WP_077551754.1">
    <property type="nucleotide sequence ID" value="NZ_MLHO01000061.1"/>
</dbReference>
<comment type="caution">
    <text evidence="2">The sequence shown here is derived from an EMBL/GenBank/DDBJ whole genome shotgun (WGS) entry which is preliminary data.</text>
</comment>
<dbReference type="PROSITE" id="PS51301">
    <property type="entry name" value="KILA_N"/>
    <property type="match status" value="1"/>
</dbReference>
<evidence type="ECO:0000259" key="1">
    <source>
        <dbReference type="PROSITE" id="PS51301"/>
    </source>
</evidence>
<dbReference type="STRING" id="1908266.BKK55_11115"/>
<reference evidence="2 3" key="1">
    <citation type="submission" date="2016-10" db="EMBL/GenBank/DDBJ databases">
        <title>Rodentibacter gen. nov. and new species.</title>
        <authorList>
            <person name="Christensen H."/>
        </authorList>
    </citation>
    <scope>NUCLEOTIDE SEQUENCE [LARGE SCALE GENOMIC DNA]</scope>
    <source>
        <strain evidence="2 3">1996246016</strain>
    </source>
</reference>
<dbReference type="InterPro" id="IPR017880">
    <property type="entry name" value="KilA_N"/>
</dbReference>
<name>A0A1V3JAY4_9PAST</name>
<dbReference type="AlphaFoldDB" id="A0A1V3JAY4"/>
<dbReference type="InterPro" id="IPR018004">
    <property type="entry name" value="KilA/APSES_HTH"/>
</dbReference>
<dbReference type="OrthoDB" id="5298460at2"/>
<gene>
    <name evidence="2" type="ORF">BKK55_11115</name>
</gene>
<dbReference type="SMART" id="SM01252">
    <property type="entry name" value="KilA-N"/>
    <property type="match status" value="1"/>
</dbReference>
<dbReference type="Proteomes" id="UP000188541">
    <property type="component" value="Unassembled WGS sequence"/>
</dbReference>
<organism evidence="2 3">
    <name type="scientific">Rodentibacter genomosp. 2</name>
    <dbReference type="NCBI Taxonomy" id="1908266"/>
    <lineage>
        <taxon>Bacteria</taxon>
        <taxon>Pseudomonadati</taxon>
        <taxon>Pseudomonadota</taxon>
        <taxon>Gammaproteobacteria</taxon>
        <taxon>Pasteurellales</taxon>
        <taxon>Pasteurellaceae</taxon>
        <taxon>Rodentibacter</taxon>
    </lineage>
</organism>
<dbReference type="EMBL" id="MLHO01000061">
    <property type="protein sequence ID" value="OOF53583.1"/>
    <property type="molecule type" value="Genomic_DNA"/>
</dbReference>